<feature type="domain" description="Sorting nexin 8/Mvp1 BAR" evidence="11">
    <location>
        <begin position="363"/>
        <end position="622"/>
    </location>
</feature>
<dbReference type="GO" id="GO:0006623">
    <property type="term" value="P:protein targeting to vacuole"/>
    <property type="evidence" value="ECO:0007669"/>
    <property type="project" value="TreeGrafter"/>
</dbReference>
<evidence type="ECO:0000256" key="4">
    <source>
        <dbReference type="ARBA" id="ARBA00014268"/>
    </source>
</evidence>
<keyword evidence="8" id="KW-0472">Membrane</keyword>
<dbReference type="InterPro" id="IPR045734">
    <property type="entry name" value="Snx8_BAR_dom"/>
</dbReference>
<evidence type="ECO:0000256" key="7">
    <source>
        <dbReference type="ARBA" id="ARBA00022927"/>
    </source>
</evidence>
<keyword evidence="6" id="KW-0963">Cytoplasm</keyword>
<dbReference type="Proteomes" id="UP001153365">
    <property type="component" value="Unassembled WGS sequence"/>
</dbReference>
<name>A0AAV0BYM2_PHAPC</name>
<dbReference type="InterPro" id="IPR028662">
    <property type="entry name" value="SNX8/Mvp1"/>
</dbReference>
<gene>
    <name evidence="12" type="ORF">PPACK8108_LOCUS26098</name>
</gene>
<dbReference type="PANTHER" id="PTHR47554:SF1">
    <property type="entry name" value="SORTING NEXIN MVP1"/>
    <property type="match status" value="1"/>
</dbReference>
<dbReference type="GO" id="GO:0032266">
    <property type="term" value="F:phosphatidylinositol-3-phosphate binding"/>
    <property type="evidence" value="ECO:0007669"/>
    <property type="project" value="TreeGrafter"/>
</dbReference>
<keyword evidence="5" id="KW-0813">Transport</keyword>
<evidence type="ECO:0000256" key="9">
    <source>
        <dbReference type="SAM" id="MobiDB-lite"/>
    </source>
</evidence>
<feature type="region of interest" description="Disordered" evidence="9">
    <location>
        <begin position="195"/>
        <end position="257"/>
    </location>
</feature>
<keyword evidence="7" id="KW-0653">Protein transport</keyword>
<evidence type="ECO:0000256" key="6">
    <source>
        <dbReference type="ARBA" id="ARBA00022490"/>
    </source>
</evidence>
<comment type="similarity">
    <text evidence="3">Belongs to the sorting nexin family.</text>
</comment>
<dbReference type="Pfam" id="PF19566">
    <property type="entry name" value="Snx8_BAR_dom"/>
    <property type="match status" value="1"/>
</dbReference>
<evidence type="ECO:0000313" key="13">
    <source>
        <dbReference type="Proteomes" id="UP001153365"/>
    </source>
</evidence>
<comment type="caution">
    <text evidence="12">The sequence shown here is derived from an EMBL/GenBank/DDBJ whole genome shotgun (WGS) entry which is preliminary data.</text>
</comment>
<evidence type="ECO:0000256" key="8">
    <source>
        <dbReference type="ARBA" id="ARBA00023136"/>
    </source>
</evidence>
<protein>
    <recommendedName>
        <fullName evidence="4">Sorting nexin MVP1</fullName>
    </recommendedName>
</protein>
<feature type="compositionally biased region" description="Polar residues" evidence="9">
    <location>
        <begin position="212"/>
        <end position="231"/>
    </location>
</feature>
<evidence type="ECO:0000256" key="2">
    <source>
        <dbReference type="ARBA" id="ARBA00004496"/>
    </source>
</evidence>
<evidence type="ECO:0000256" key="3">
    <source>
        <dbReference type="ARBA" id="ARBA00010883"/>
    </source>
</evidence>
<dbReference type="Gene3D" id="3.30.1520.10">
    <property type="entry name" value="Phox-like domain"/>
    <property type="match status" value="1"/>
</dbReference>
<dbReference type="PANTHER" id="PTHR47554">
    <property type="entry name" value="SORTING NEXIN MVP1"/>
    <property type="match status" value="1"/>
</dbReference>
<comment type="subcellular location">
    <subcellularLocation>
        <location evidence="2">Cytoplasm</location>
    </subcellularLocation>
    <subcellularLocation>
        <location evidence="1">Membrane</location>
        <topology evidence="1">Peripheral membrane protein</topology>
        <orientation evidence="1">Cytoplasmic side</orientation>
    </subcellularLocation>
</comment>
<dbReference type="GO" id="GO:0005829">
    <property type="term" value="C:cytosol"/>
    <property type="evidence" value="ECO:0007669"/>
    <property type="project" value="GOC"/>
</dbReference>
<evidence type="ECO:0000259" key="11">
    <source>
        <dbReference type="Pfam" id="PF19566"/>
    </source>
</evidence>
<evidence type="ECO:0000256" key="1">
    <source>
        <dbReference type="ARBA" id="ARBA00004287"/>
    </source>
</evidence>
<evidence type="ECO:0000256" key="5">
    <source>
        <dbReference type="ARBA" id="ARBA00022448"/>
    </source>
</evidence>
<accession>A0AAV0BYM2</accession>
<organism evidence="12 13">
    <name type="scientific">Phakopsora pachyrhizi</name>
    <name type="common">Asian soybean rust disease fungus</name>
    <dbReference type="NCBI Taxonomy" id="170000"/>
    <lineage>
        <taxon>Eukaryota</taxon>
        <taxon>Fungi</taxon>
        <taxon>Dikarya</taxon>
        <taxon>Basidiomycota</taxon>
        <taxon>Pucciniomycotina</taxon>
        <taxon>Pucciniomycetes</taxon>
        <taxon>Pucciniales</taxon>
        <taxon>Phakopsoraceae</taxon>
        <taxon>Phakopsora</taxon>
    </lineage>
</organism>
<evidence type="ECO:0000259" key="10">
    <source>
        <dbReference type="Pfam" id="PF00787"/>
    </source>
</evidence>
<evidence type="ECO:0000313" key="12">
    <source>
        <dbReference type="EMBL" id="CAH7690676.1"/>
    </source>
</evidence>
<reference evidence="12" key="1">
    <citation type="submission" date="2022-06" db="EMBL/GenBank/DDBJ databases">
        <authorList>
            <consortium name="SYNGENTA / RWTH Aachen University"/>
        </authorList>
    </citation>
    <scope>NUCLEOTIDE SEQUENCE</scope>
</reference>
<dbReference type="Pfam" id="PF00787">
    <property type="entry name" value="PX"/>
    <property type="match status" value="1"/>
</dbReference>
<dbReference type="AlphaFoldDB" id="A0AAV0BYM2"/>
<dbReference type="GO" id="GO:0016020">
    <property type="term" value="C:membrane"/>
    <property type="evidence" value="ECO:0007669"/>
    <property type="project" value="UniProtKB-SubCell"/>
</dbReference>
<feature type="domain" description="PX" evidence="10">
    <location>
        <begin position="309"/>
        <end position="351"/>
    </location>
</feature>
<dbReference type="InterPro" id="IPR036871">
    <property type="entry name" value="PX_dom_sf"/>
</dbReference>
<dbReference type="EMBL" id="CALTRL010006365">
    <property type="protein sequence ID" value="CAH7690676.1"/>
    <property type="molecule type" value="Genomic_DNA"/>
</dbReference>
<dbReference type="GO" id="GO:0042147">
    <property type="term" value="P:retrograde transport, endosome to Golgi"/>
    <property type="evidence" value="ECO:0007669"/>
    <property type="project" value="InterPro"/>
</dbReference>
<dbReference type="InterPro" id="IPR001683">
    <property type="entry name" value="PX_dom"/>
</dbReference>
<dbReference type="GO" id="GO:0005768">
    <property type="term" value="C:endosome"/>
    <property type="evidence" value="ECO:0007669"/>
    <property type="project" value="TreeGrafter"/>
</dbReference>
<keyword evidence="13" id="KW-1185">Reference proteome</keyword>
<dbReference type="SUPFAM" id="SSF64268">
    <property type="entry name" value="PX domain"/>
    <property type="match status" value="1"/>
</dbReference>
<sequence>MSSTEINNRSSTSKLAYSPGDFTSPLTASLPALGTNTGGLIGSSRPVSTVSLSNSTSDIYPTDPWLPRLGNGGAIDDLNFTFRLDGAINEASLPLIYHQAFGAADPNGATASIANVHRVLASSGVGASVIEQILSASCGRSSRVSKSEFSIALAAVAYAQQGKSPFNVQRAISRKSSFPVPSLDLAPSLLNSLNRSHSRRSSLPDDPWCPTPTATLKTRHGQSNSISNTNFFVEESENPVSPTKIRSGPSESGTKNSNLCPLPYHGLSKADHVSIKLSSPEGWILKYNVYSVEHETKGTSVPRRFSGRHLVTGDEGQFIERRRRGLQRFLTYLINHPIISKDSVLNIFLSEPSDLSTWRSHSTVHLPEESTTSRLTAVEEISIPEDLDDQLINFRSRLPLIIEHWSRICASLDRIVRRNEAQSSDFTRIQLALGSAVESERAGLSGDNQLHGRIPEIRRSEEEIETISHHIGKYSTIIEQRSSKLALSTNEQVRAHRDLFTDFIYLFVRYDRLSGDDVDQKLKPRAENNSKKLEEIRNSKRVGWQDESDRLKNLIEQDRAAIESKLKRRVFIRWCLWQELVYVLRAGTLVSKVWREFVEDERKCVELTLSNWTEMDESIDNLIQLT</sequence>
<proteinExistence type="inferred from homology"/>